<gene>
    <name evidence="1" type="ORF">FEM48_Zijuj12G0074400</name>
</gene>
<name>A0A978UBZ1_ZIZJJ</name>
<evidence type="ECO:0000313" key="2">
    <source>
        <dbReference type="Proteomes" id="UP000813462"/>
    </source>
</evidence>
<dbReference type="Proteomes" id="UP000813462">
    <property type="component" value="Unassembled WGS sequence"/>
</dbReference>
<comment type="caution">
    <text evidence="1">The sequence shown here is derived from an EMBL/GenBank/DDBJ whole genome shotgun (WGS) entry which is preliminary data.</text>
</comment>
<evidence type="ECO:0000313" key="1">
    <source>
        <dbReference type="EMBL" id="KAH7512284.1"/>
    </source>
</evidence>
<dbReference type="AlphaFoldDB" id="A0A978UBZ1"/>
<sequence length="520" mass="55649">MEEYHLLHIPLASDLLCDADALEVGAYDFIRDVWDGFRRRILSRWRAPIYDATIGPIRYLKRRMVLSHDDDAAIDAAARDFIRHPVSKRLKRMFLQEQHRTQKRRYEALMEDICGKKLSSEGFEKLFRKAELFQLIMGFKREDQEISFEEFCWRRDLLAKLMKQKGNSPAAAGETSNTVRSRRVQFSAASHCHCNNLGQQPGGSDYYSVPRNNNMMNLGGVPGGNGQAEVGRPNYGTDNGGGNDQMIGIQWYQGYGGVNNTNGVAGNGMGVGQFPSNANNIRGGRGDNINNVGASHGGHVMGAGRLPSIGNNIGGNSVDGTGNGNGQAEVGRPNYGTNNGGGNDQMIGIQPYQGYGGWNSTNNVTGNDMGIGQFPSNGNNIRGGSGDNINNIRGSHGGDRTGATRLPSIGNIGGNSVDGTGTNINNIAGYGMVMVEDPPNGNNVQGSGVDASGDIGGGHGGNGVGRALFPSTGNNTGGSGVFGSDLRLPSELFVGSINDWNDAELSDEELWLDLPELDEF</sequence>
<dbReference type="EMBL" id="JAEACU010000012">
    <property type="protein sequence ID" value="KAH7512284.1"/>
    <property type="molecule type" value="Genomic_DNA"/>
</dbReference>
<reference evidence="1" key="1">
    <citation type="journal article" date="2021" name="Front. Plant Sci.">
        <title>Chromosome-Scale Genome Assembly for Chinese Sour Jujube and Insights Into Its Genome Evolution and Domestication Signature.</title>
        <authorList>
            <person name="Shen L.-Y."/>
            <person name="Luo H."/>
            <person name="Wang X.-L."/>
            <person name="Wang X.-M."/>
            <person name="Qiu X.-J."/>
            <person name="Liu H."/>
            <person name="Zhou S.-S."/>
            <person name="Jia K.-H."/>
            <person name="Nie S."/>
            <person name="Bao Y.-T."/>
            <person name="Zhang R.-G."/>
            <person name="Yun Q.-Z."/>
            <person name="Chai Y.-H."/>
            <person name="Lu J.-Y."/>
            <person name="Li Y."/>
            <person name="Zhao S.-W."/>
            <person name="Mao J.-F."/>
            <person name="Jia S.-G."/>
            <person name="Mao Y.-M."/>
        </authorList>
    </citation>
    <scope>NUCLEOTIDE SEQUENCE</scope>
    <source>
        <strain evidence="1">AT0</strain>
        <tissue evidence="1">Leaf</tissue>
    </source>
</reference>
<organism evidence="1 2">
    <name type="scientific">Ziziphus jujuba var. spinosa</name>
    <dbReference type="NCBI Taxonomy" id="714518"/>
    <lineage>
        <taxon>Eukaryota</taxon>
        <taxon>Viridiplantae</taxon>
        <taxon>Streptophyta</taxon>
        <taxon>Embryophyta</taxon>
        <taxon>Tracheophyta</taxon>
        <taxon>Spermatophyta</taxon>
        <taxon>Magnoliopsida</taxon>
        <taxon>eudicotyledons</taxon>
        <taxon>Gunneridae</taxon>
        <taxon>Pentapetalae</taxon>
        <taxon>rosids</taxon>
        <taxon>fabids</taxon>
        <taxon>Rosales</taxon>
        <taxon>Rhamnaceae</taxon>
        <taxon>Paliureae</taxon>
        <taxon>Ziziphus</taxon>
    </lineage>
</organism>
<protein>
    <submittedName>
        <fullName evidence="1">Uncharacterized protein</fullName>
    </submittedName>
</protein>
<accession>A0A978UBZ1</accession>
<proteinExistence type="predicted"/>